<dbReference type="AlphaFoldDB" id="A0A0F9UQ21"/>
<dbReference type="EMBL" id="LAZR01000084">
    <property type="protein sequence ID" value="KKN93744.1"/>
    <property type="molecule type" value="Genomic_DNA"/>
</dbReference>
<evidence type="ECO:0000313" key="1">
    <source>
        <dbReference type="EMBL" id="KKN93744.1"/>
    </source>
</evidence>
<protein>
    <submittedName>
        <fullName evidence="1">Uncharacterized protein</fullName>
    </submittedName>
</protein>
<comment type="caution">
    <text evidence="1">The sequence shown here is derived from an EMBL/GenBank/DDBJ whole genome shotgun (WGS) entry which is preliminary data.</text>
</comment>
<proteinExistence type="predicted"/>
<sequence length="62" mass="7245">MIEQKCDLSSCEKQLSIAENEEEFNKVKDLPEYQDKLPQGSIAFSYKTFFFCSPEHSEEYAN</sequence>
<name>A0A0F9UQ21_9ZZZZ</name>
<organism evidence="1">
    <name type="scientific">marine sediment metagenome</name>
    <dbReference type="NCBI Taxonomy" id="412755"/>
    <lineage>
        <taxon>unclassified sequences</taxon>
        <taxon>metagenomes</taxon>
        <taxon>ecological metagenomes</taxon>
    </lineage>
</organism>
<gene>
    <name evidence="1" type="ORF">LCGC14_0195770</name>
</gene>
<reference evidence="1" key="1">
    <citation type="journal article" date="2015" name="Nature">
        <title>Complex archaea that bridge the gap between prokaryotes and eukaryotes.</title>
        <authorList>
            <person name="Spang A."/>
            <person name="Saw J.H."/>
            <person name="Jorgensen S.L."/>
            <person name="Zaremba-Niedzwiedzka K."/>
            <person name="Martijn J."/>
            <person name="Lind A.E."/>
            <person name="van Eijk R."/>
            <person name="Schleper C."/>
            <person name="Guy L."/>
            <person name="Ettema T.J."/>
        </authorList>
    </citation>
    <scope>NUCLEOTIDE SEQUENCE</scope>
</reference>
<accession>A0A0F9UQ21</accession>